<dbReference type="STRING" id="1387277.SAMN06295998_1135"/>
<name>A0A1W2DEE6_9RHOB</name>
<sequence length="78" mass="9011">MKHDHQHDLYLARPTKVFKIADRGRDILAGNRSITAIFAFSIAHEIDAGTLRTYLIVMLVHADHFRFLLLNRPFPRAV</sequence>
<dbReference type="Proteomes" id="UP000192330">
    <property type="component" value="Unassembled WGS sequence"/>
</dbReference>
<gene>
    <name evidence="1" type="ORF">SAMN06295998_1135</name>
</gene>
<evidence type="ECO:0000313" key="2">
    <source>
        <dbReference type="Proteomes" id="UP000192330"/>
    </source>
</evidence>
<dbReference type="AlphaFoldDB" id="A0A1W2DEE6"/>
<reference evidence="1 2" key="1">
    <citation type="submission" date="2017-04" db="EMBL/GenBank/DDBJ databases">
        <authorList>
            <person name="Afonso C.L."/>
            <person name="Miller P.J."/>
            <person name="Scott M.A."/>
            <person name="Spackman E."/>
            <person name="Goraichik I."/>
            <person name="Dimitrov K.M."/>
            <person name="Suarez D.L."/>
            <person name="Swayne D.E."/>
        </authorList>
    </citation>
    <scope>NUCLEOTIDE SEQUENCE [LARGE SCALE GENOMIC DNA]</scope>
    <source>
        <strain evidence="1 2">CGMCC 1.12644</strain>
    </source>
</reference>
<organism evidence="1 2">
    <name type="scientific">Primorskyibacter flagellatus</name>
    <dbReference type="NCBI Taxonomy" id="1387277"/>
    <lineage>
        <taxon>Bacteria</taxon>
        <taxon>Pseudomonadati</taxon>
        <taxon>Pseudomonadota</taxon>
        <taxon>Alphaproteobacteria</taxon>
        <taxon>Rhodobacterales</taxon>
        <taxon>Roseobacteraceae</taxon>
        <taxon>Primorskyibacter</taxon>
    </lineage>
</organism>
<dbReference type="EMBL" id="FWYD01000013">
    <property type="protein sequence ID" value="SMC95502.1"/>
    <property type="molecule type" value="Genomic_DNA"/>
</dbReference>
<keyword evidence="2" id="KW-1185">Reference proteome</keyword>
<protein>
    <submittedName>
        <fullName evidence="1">Uncharacterized protein</fullName>
    </submittedName>
</protein>
<evidence type="ECO:0000313" key="1">
    <source>
        <dbReference type="EMBL" id="SMC95502.1"/>
    </source>
</evidence>
<proteinExistence type="predicted"/>
<dbReference type="RefSeq" id="WP_084353675.1">
    <property type="nucleotide sequence ID" value="NZ_FWYD01000013.1"/>
</dbReference>
<dbReference type="OrthoDB" id="9843224at2"/>
<accession>A0A1W2DEE6</accession>